<dbReference type="KEGG" id="mod:AS202_01945"/>
<reference evidence="1 2" key="1">
    <citation type="journal article" date="2016" name="J. Zhejiang Univ. Sci. B">
        <title>Antibiotic resistance mechanisms of Myroides sp.</title>
        <authorList>
            <person name="Hu S."/>
            <person name="Yuan S."/>
            <person name="Qu H."/>
            <person name="Jiang T."/>
            <person name="Zhou Y."/>
            <person name="Wang M."/>
            <person name="Ming D."/>
        </authorList>
    </citation>
    <scope>NUCLEOTIDE SEQUENCE [LARGE SCALE GENOMIC DNA]</scope>
    <source>
        <strain evidence="1 2">PR63039</strain>
    </source>
</reference>
<dbReference type="AlphaFoldDB" id="A0AAI8C947"/>
<dbReference type="EMBL" id="CP013690">
    <property type="protein sequence ID" value="ALU28260.1"/>
    <property type="molecule type" value="Genomic_DNA"/>
</dbReference>
<dbReference type="RefSeq" id="WP_006264452.1">
    <property type="nucleotide sequence ID" value="NZ_CP013690.1"/>
</dbReference>
<evidence type="ECO:0000313" key="2">
    <source>
        <dbReference type="Proteomes" id="UP000069030"/>
    </source>
</evidence>
<name>A0AAI8C947_9FLAO</name>
<protein>
    <submittedName>
        <fullName evidence="1">Uncharacterized protein</fullName>
    </submittedName>
</protein>
<gene>
    <name evidence="1" type="ORF">AS202_01945</name>
</gene>
<sequence length="79" mass="9392">MDIEAHLHPNYRICSMSPVEIKKELSTWTREEMIAWLCWSSPTGIFIDSEAIVEYGDIIWRNEAIDLIMYKIEIMQKEE</sequence>
<organism evidence="1 2">
    <name type="scientific">Myroides odoratimimus</name>
    <dbReference type="NCBI Taxonomy" id="76832"/>
    <lineage>
        <taxon>Bacteria</taxon>
        <taxon>Pseudomonadati</taxon>
        <taxon>Bacteroidota</taxon>
        <taxon>Flavobacteriia</taxon>
        <taxon>Flavobacteriales</taxon>
        <taxon>Flavobacteriaceae</taxon>
        <taxon>Myroides</taxon>
    </lineage>
</organism>
<proteinExistence type="predicted"/>
<dbReference type="Proteomes" id="UP000069030">
    <property type="component" value="Chromosome"/>
</dbReference>
<accession>A0AAI8C947</accession>
<evidence type="ECO:0000313" key="1">
    <source>
        <dbReference type="EMBL" id="ALU28260.1"/>
    </source>
</evidence>